<organism evidence="2 3">
    <name type="scientific">Pararge aegeria aegeria</name>
    <dbReference type="NCBI Taxonomy" id="348720"/>
    <lineage>
        <taxon>Eukaryota</taxon>
        <taxon>Metazoa</taxon>
        <taxon>Ecdysozoa</taxon>
        <taxon>Arthropoda</taxon>
        <taxon>Hexapoda</taxon>
        <taxon>Insecta</taxon>
        <taxon>Pterygota</taxon>
        <taxon>Neoptera</taxon>
        <taxon>Endopterygota</taxon>
        <taxon>Lepidoptera</taxon>
        <taxon>Glossata</taxon>
        <taxon>Ditrysia</taxon>
        <taxon>Papilionoidea</taxon>
        <taxon>Nymphalidae</taxon>
        <taxon>Satyrinae</taxon>
        <taxon>Satyrini</taxon>
        <taxon>Parargina</taxon>
        <taxon>Pararge</taxon>
    </lineage>
</organism>
<evidence type="ECO:0000313" key="2">
    <source>
        <dbReference type="EMBL" id="CAH2211738.1"/>
    </source>
</evidence>
<comment type="caution">
    <text evidence="2">The sequence shown here is derived from an EMBL/GenBank/DDBJ whole genome shotgun (WGS) entry which is preliminary data.</text>
</comment>
<keyword evidence="3" id="KW-1185">Reference proteome</keyword>
<feature type="region of interest" description="Disordered" evidence="1">
    <location>
        <begin position="1"/>
        <end position="46"/>
    </location>
</feature>
<gene>
    <name evidence="2" type="primary">jg27994</name>
    <name evidence="2" type="ORF">PAEG_LOCUS3447</name>
</gene>
<evidence type="ECO:0000313" key="3">
    <source>
        <dbReference type="Proteomes" id="UP000838756"/>
    </source>
</evidence>
<sequence>MSLIVNSNKGNGNQIPPTSAASQNWQSSPPNMPNSQQNNNGAPQSN</sequence>
<dbReference type="EMBL" id="CAKXAJ010011053">
    <property type="protein sequence ID" value="CAH2211738.1"/>
    <property type="molecule type" value="Genomic_DNA"/>
</dbReference>
<name>A0A8S4QQ18_9NEOP</name>
<accession>A0A8S4QQ18</accession>
<dbReference type="Proteomes" id="UP000838756">
    <property type="component" value="Unassembled WGS sequence"/>
</dbReference>
<dbReference type="AlphaFoldDB" id="A0A8S4QQ18"/>
<protein>
    <submittedName>
        <fullName evidence="2">Jg27994 protein</fullName>
    </submittedName>
</protein>
<proteinExistence type="predicted"/>
<feature type="non-terminal residue" evidence="2">
    <location>
        <position position="46"/>
    </location>
</feature>
<feature type="compositionally biased region" description="Low complexity" evidence="1">
    <location>
        <begin position="22"/>
        <end position="40"/>
    </location>
</feature>
<evidence type="ECO:0000256" key="1">
    <source>
        <dbReference type="SAM" id="MobiDB-lite"/>
    </source>
</evidence>
<feature type="compositionally biased region" description="Polar residues" evidence="1">
    <location>
        <begin position="1"/>
        <end position="21"/>
    </location>
</feature>
<reference evidence="2" key="1">
    <citation type="submission" date="2022-03" db="EMBL/GenBank/DDBJ databases">
        <authorList>
            <person name="Lindestad O."/>
        </authorList>
    </citation>
    <scope>NUCLEOTIDE SEQUENCE</scope>
</reference>